<dbReference type="InterPro" id="IPR036770">
    <property type="entry name" value="Ankyrin_rpt-contain_sf"/>
</dbReference>
<comment type="caution">
    <text evidence="1">The sequence shown here is derived from an EMBL/GenBank/DDBJ whole genome shotgun (WGS) entry which is preliminary data.</text>
</comment>
<reference evidence="1 2" key="1">
    <citation type="submission" date="2016-08" db="EMBL/GenBank/DDBJ databases">
        <title>A Parts List for Fungal Cellulosomes Revealed by Comparative Genomics.</title>
        <authorList>
            <consortium name="DOE Joint Genome Institute"/>
            <person name="Haitjema C.H."/>
            <person name="Gilmore S.P."/>
            <person name="Henske J.K."/>
            <person name="Solomon K.V."/>
            <person name="De Groot R."/>
            <person name="Kuo A."/>
            <person name="Mondo S.J."/>
            <person name="Salamov A.A."/>
            <person name="Labutti K."/>
            <person name="Zhao Z."/>
            <person name="Chiniquy J."/>
            <person name="Barry K."/>
            <person name="Brewer H.M."/>
            <person name="Purvine S.O."/>
            <person name="Wright A.T."/>
            <person name="Boxma B."/>
            <person name="Van Alen T."/>
            <person name="Hackstein J.H."/>
            <person name="Baker S.E."/>
            <person name="Grigoriev I.V."/>
            <person name="O'Malley M.A."/>
        </authorList>
    </citation>
    <scope>NUCLEOTIDE SEQUENCE [LARGE SCALE GENOMIC DNA]</scope>
    <source>
        <strain evidence="1 2">G1</strain>
    </source>
</reference>
<dbReference type="SUPFAM" id="SSF48403">
    <property type="entry name" value="Ankyrin repeat"/>
    <property type="match status" value="1"/>
</dbReference>
<name>A0A1Y2F4I5_9FUNG</name>
<dbReference type="Proteomes" id="UP000193920">
    <property type="component" value="Unassembled WGS sequence"/>
</dbReference>
<accession>A0A1Y2F4I5</accession>
<gene>
    <name evidence="1" type="ORF">LY90DRAFT_664954</name>
</gene>
<proteinExistence type="predicted"/>
<dbReference type="AlphaFoldDB" id="A0A1Y2F4I5"/>
<keyword evidence="2" id="KW-1185">Reference proteome</keyword>
<sequence>MNNEYLYEIGNPLIFAIKNDLFELFQILLESKNLQINEINLKEESPLLIAVKNKQLSYVRLILENETFMKCIGSNNDMEYILYDIIMNRNVDLFTLFQELLNKENFEYNIENIFKKIVICEEHRKSI</sequence>
<evidence type="ECO:0000313" key="2">
    <source>
        <dbReference type="Proteomes" id="UP000193920"/>
    </source>
</evidence>
<evidence type="ECO:0000313" key="1">
    <source>
        <dbReference type="EMBL" id="ORY78789.1"/>
    </source>
</evidence>
<protein>
    <recommendedName>
        <fullName evidence="3">Ankyrin</fullName>
    </recommendedName>
</protein>
<dbReference type="Gene3D" id="1.25.40.20">
    <property type="entry name" value="Ankyrin repeat-containing domain"/>
    <property type="match status" value="1"/>
</dbReference>
<dbReference type="EMBL" id="MCOG01000016">
    <property type="protein sequence ID" value="ORY78789.1"/>
    <property type="molecule type" value="Genomic_DNA"/>
</dbReference>
<evidence type="ECO:0008006" key="3">
    <source>
        <dbReference type="Google" id="ProtNLM"/>
    </source>
</evidence>
<organism evidence="1 2">
    <name type="scientific">Neocallimastix californiae</name>
    <dbReference type="NCBI Taxonomy" id="1754190"/>
    <lineage>
        <taxon>Eukaryota</taxon>
        <taxon>Fungi</taxon>
        <taxon>Fungi incertae sedis</taxon>
        <taxon>Chytridiomycota</taxon>
        <taxon>Chytridiomycota incertae sedis</taxon>
        <taxon>Neocallimastigomycetes</taxon>
        <taxon>Neocallimastigales</taxon>
        <taxon>Neocallimastigaceae</taxon>
        <taxon>Neocallimastix</taxon>
    </lineage>
</organism>